<protein>
    <submittedName>
        <fullName evidence="2">Uncharacterized protein</fullName>
    </submittedName>
</protein>
<comment type="caution">
    <text evidence="2">The sequence shown here is derived from an EMBL/GenBank/DDBJ whole genome shotgun (WGS) entry which is preliminary data.</text>
</comment>
<keyword evidence="3" id="KW-1185">Reference proteome</keyword>
<dbReference type="AlphaFoldDB" id="A0AAV7QSR6"/>
<evidence type="ECO:0000313" key="3">
    <source>
        <dbReference type="Proteomes" id="UP001066276"/>
    </source>
</evidence>
<proteinExistence type="predicted"/>
<feature type="compositionally biased region" description="Basic and acidic residues" evidence="1">
    <location>
        <begin position="86"/>
        <end position="105"/>
    </location>
</feature>
<feature type="compositionally biased region" description="Basic and acidic residues" evidence="1">
    <location>
        <begin position="120"/>
        <end position="136"/>
    </location>
</feature>
<reference evidence="2" key="1">
    <citation type="journal article" date="2022" name="bioRxiv">
        <title>Sequencing and chromosome-scale assembly of the giantPleurodeles waltlgenome.</title>
        <authorList>
            <person name="Brown T."/>
            <person name="Elewa A."/>
            <person name="Iarovenko S."/>
            <person name="Subramanian E."/>
            <person name="Araus A.J."/>
            <person name="Petzold A."/>
            <person name="Susuki M."/>
            <person name="Suzuki K.-i.T."/>
            <person name="Hayashi T."/>
            <person name="Toyoda A."/>
            <person name="Oliveira C."/>
            <person name="Osipova E."/>
            <person name="Leigh N.D."/>
            <person name="Simon A."/>
            <person name="Yun M.H."/>
        </authorList>
    </citation>
    <scope>NUCLEOTIDE SEQUENCE</scope>
    <source>
        <strain evidence="2">20211129_DDA</strain>
        <tissue evidence="2">Liver</tissue>
    </source>
</reference>
<feature type="region of interest" description="Disordered" evidence="1">
    <location>
        <begin position="1"/>
        <end position="136"/>
    </location>
</feature>
<feature type="compositionally biased region" description="Polar residues" evidence="1">
    <location>
        <begin position="1"/>
        <end position="19"/>
    </location>
</feature>
<dbReference type="EMBL" id="JANPWB010000010">
    <property type="protein sequence ID" value="KAJ1142195.1"/>
    <property type="molecule type" value="Genomic_DNA"/>
</dbReference>
<evidence type="ECO:0000313" key="2">
    <source>
        <dbReference type="EMBL" id="KAJ1142195.1"/>
    </source>
</evidence>
<organism evidence="2 3">
    <name type="scientific">Pleurodeles waltl</name>
    <name type="common">Iberian ribbed newt</name>
    <dbReference type="NCBI Taxonomy" id="8319"/>
    <lineage>
        <taxon>Eukaryota</taxon>
        <taxon>Metazoa</taxon>
        <taxon>Chordata</taxon>
        <taxon>Craniata</taxon>
        <taxon>Vertebrata</taxon>
        <taxon>Euteleostomi</taxon>
        <taxon>Amphibia</taxon>
        <taxon>Batrachia</taxon>
        <taxon>Caudata</taxon>
        <taxon>Salamandroidea</taxon>
        <taxon>Salamandridae</taxon>
        <taxon>Pleurodelinae</taxon>
        <taxon>Pleurodeles</taxon>
    </lineage>
</organism>
<sequence>MSPHTQSAQMTDPQVSTAPVGSALAPDGSGLDRSVSPSPGARLSVLKPVSSTSANFMSMPRDPRKEETTDKFPGGTISEAETCTKPQREEKPPQPKLEKAEDLPRSNRRCLRPSGSALTGDREMRKNEAGLGNRDVRGYSHCGTTTPSSWRDMAAQGTMILQGGNVLS</sequence>
<evidence type="ECO:0000256" key="1">
    <source>
        <dbReference type="SAM" id="MobiDB-lite"/>
    </source>
</evidence>
<gene>
    <name evidence="2" type="ORF">NDU88_008522</name>
</gene>
<accession>A0AAV7QSR6</accession>
<feature type="compositionally biased region" description="Basic and acidic residues" evidence="1">
    <location>
        <begin position="61"/>
        <end position="70"/>
    </location>
</feature>
<name>A0AAV7QSR6_PLEWA</name>
<dbReference type="Proteomes" id="UP001066276">
    <property type="component" value="Chromosome 6"/>
</dbReference>